<reference evidence="15" key="2">
    <citation type="submission" date="2014-07" db="EMBL/GenBank/DDBJ databases">
        <authorList>
            <person name="Hull J."/>
        </authorList>
    </citation>
    <scope>NUCLEOTIDE SEQUENCE</scope>
</reference>
<evidence type="ECO:0000256" key="5">
    <source>
        <dbReference type="ARBA" id="ARBA00014849"/>
    </source>
</evidence>
<dbReference type="Pfam" id="PF11527">
    <property type="entry name" value="ARL2_Bind_BART"/>
    <property type="match status" value="1"/>
</dbReference>
<feature type="domain" description="BART" evidence="13">
    <location>
        <begin position="39"/>
        <end position="152"/>
    </location>
</feature>
<evidence type="ECO:0000256" key="3">
    <source>
        <dbReference type="ARBA" id="ARBA00004300"/>
    </source>
</evidence>
<dbReference type="InterPro" id="IPR042541">
    <property type="entry name" value="BART_sf"/>
</dbReference>
<dbReference type="PANTHER" id="PTHR15487:SF4">
    <property type="entry name" value="ADP-RIBOSYLATION FACTOR-LIKE PROTEIN 2-BINDING PROTEIN"/>
    <property type="match status" value="1"/>
</dbReference>
<dbReference type="GO" id="GO:0051457">
    <property type="term" value="P:maintenance of protein location in nucleus"/>
    <property type="evidence" value="ECO:0007669"/>
    <property type="project" value="TreeGrafter"/>
</dbReference>
<dbReference type="PANTHER" id="PTHR15487">
    <property type="entry name" value="ADP-RIBOSYLATION FACTOR-LIKE PROTEIN 2-BINDING PROTEIN"/>
    <property type="match status" value="1"/>
</dbReference>
<gene>
    <name evidence="15" type="primary">ARL2BP_0</name>
    <name evidence="14" type="synonym">ARL2BP_1</name>
    <name evidence="14" type="ORF">CM83_50820</name>
    <name evidence="15" type="ORF">CM83_50822</name>
    <name evidence="17" type="ORF">g.52389</name>
</gene>
<keyword evidence="10 12" id="KW-0539">Nucleus</keyword>
<reference evidence="15" key="1">
    <citation type="journal article" date="2014" name="PLoS ONE">
        <title>Transcriptome-Based Identification of ABC Transporters in the Western Tarnished Plant Bug Lygus hesperus.</title>
        <authorList>
            <person name="Hull J.J."/>
            <person name="Chaney K."/>
            <person name="Geib S.M."/>
            <person name="Fabrick J.A."/>
            <person name="Brent C.S."/>
            <person name="Walsh D."/>
            <person name="Lavine L.C."/>
        </authorList>
    </citation>
    <scope>NUCLEOTIDE SEQUENCE</scope>
</reference>
<evidence type="ECO:0000256" key="11">
    <source>
        <dbReference type="ARBA" id="ARBA00023273"/>
    </source>
</evidence>
<evidence type="ECO:0000256" key="8">
    <source>
        <dbReference type="ARBA" id="ARBA00023128"/>
    </source>
</evidence>
<keyword evidence="8 12" id="KW-0496">Mitochondrion</keyword>
<dbReference type="AlphaFoldDB" id="A0A0A9VQF0"/>
<dbReference type="GO" id="GO:0005634">
    <property type="term" value="C:nucleus"/>
    <property type="evidence" value="ECO:0007669"/>
    <property type="project" value="UniProtKB-SubCell"/>
</dbReference>
<evidence type="ECO:0000256" key="6">
    <source>
        <dbReference type="ARBA" id="ARBA00022490"/>
    </source>
</evidence>
<dbReference type="EMBL" id="GBRD01007326">
    <property type="protein sequence ID" value="JAG58495.1"/>
    <property type="molecule type" value="Transcribed_RNA"/>
</dbReference>
<dbReference type="EMBL" id="GBHO01044969">
    <property type="protein sequence ID" value="JAF98634.1"/>
    <property type="molecule type" value="Transcribed_RNA"/>
</dbReference>
<dbReference type="Gene3D" id="1.20.1520.10">
    <property type="entry name" value="ADP-ribosylation factor-like 2-binding protein, domain"/>
    <property type="match status" value="1"/>
</dbReference>
<name>A0A0A9VQF0_LYGHE</name>
<dbReference type="InterPro" id="IPR038849">
    <property type="entry name" value="ARL2BP"/>
</dbReference>
<evidence type="ECO:0000256" key="12">
    <source>
        <dbReference type="RuleBase" id="RU367099"/>
    </source>
</evidence>
<keyword evidence="6 12" id="KW-0963">Cytoplasm</keyword>
<evidence type="ECO:0000259" key="13">
    <source>
        <dbReference type="Pfam" id="PF11527"/>
    </source>
</evidence>
<proteinExistence type="inferred from homology"/>
<accession>A0A0A9VQF0</accession>
<protein>
    <recommendedName>
        <fullName evidence="5 12">ADP-ribosylation factor-like protein 2-binding protein</fullName>
        <shortName evidence="12">ARF-like 2-binding protein</shortName>
    </recommendedName>
</protein>
<evidence type="ECO:0000256" key="1">
    <source>
        <dbReference type="ARBA" id="ARBA00004120"/>
    </source>
</evidence>
<evidence type="ECO:0000256" key="2">
    <source>
        <dbReference type="ARBA" id="ARBA00004123"/>
    </source>
</evidence>
<evidence type="ECO:0000313" key="17">
    <source>
        <dbReference type="EMBL" id="JAP99023.1"/>
    </source>
</evidence>
<comment type="subcellular location">
    <subcellularLocation>
        <location evidence="1 12">Cytoplasm</location>
        <location evidence="1 12">Cytoskeleton</location>
        <location evidence="1 12">Cilium basal body</location>
    </subcellularLocation>
    <subcellularLocation>
        <location evidence="3 12">Cytoplasm</location>
        <location evidence="3 12">Cytoskeleton</location>
        <location evidence="3 12">Microtubule organizing center</location>
        <location evidence="3 12">Centrosome</location>
    </subcellularLocation>
    <subcellularLocation>
        <location evidence="12">Cytoplasm</location>
    </subcellularLocation>
    <subcellularLocation>
        <location evidence="2 12">Nucleus</location>
    </subcellularLocation>
    <subcellularLocation>
        <location evidence="12">Mitochondrion intermembrane space</location>
    </subcellularLocation>
</comment>
<evidence type="ECO:0000313" key="14">
    <source>
        <dbReference type="EMBL" id="JAF98634.1"/>
    </source>
</evidence>
<evidence type="ECO:0000256" key="9">
    <source>
        <dbReference type="ARBA" id="ARBA00023212"/>
    </source>
</evidence>
<dbReference type="InterPro" id="IPR023379">
    <property type="entry name" value="BART_dom"/>
</dbReference>
<dbReference type="EMBL" id="GBHO01044967">
    <property type="protein sequence ID" value="JAF98636.1"/>
    <property type="molecule type" value="Transcribed_RNA"/>
</dbReference>
<comment type="function">
    <text evidence="12">Plays a role as an effector of the ADP-ribosylation factor-like protein 2, ARL2.</text>
</comment>
<dbReference type="EMBL" id="GDHC01019605">
    <property type="protein sequence ID" value="JAP99023.1"/>
    <property type="molecule type" value="Transcribed_RNA"/>
</dbReference>
<keyword evidence="7 12" id="KW-0969">Cilium</keyword>
<evidence type="ECO:0000256" key="4">
    <source>
        <dbReference type="ARBA" id="ARBA00009880"/>
    </source>
</evidence>
<keyword evidence="11 12" id="KW-0966">Cell projection</keyword>
<organism evidence="15">
    <name type="scientific">Lygus hesperus</name>
    <name type="common">Western plant bug</name>
    <dbReference type="NCBI Taxonomy" id="30085"/>
    <lineage>
        <taxon>Eukaryota</taxon>
        <taxon>Metazoa</taxon>
        <taxon>Ecdysozoa</taxon>
        <taxon>Arthropoda</taxon>
        <taxon>Hexapoda</taxon>
        <taxon>Insecta</taxon>
        <taxon>Pterygota</taxon>
        <taxon>Neoptera</taxon>
        <taxon>Paraneoptera</taxon>
        <taxon>Hemiptera</taxon>
        <taxon>Heteroptera</taxon>
        <taxon>Panheteroptera</taxon>
        <taxon>Cimicomorpha</taxon>
        <taxon>Miridae</taxon>
        <taxon>Mirini</taxon>
        <taxon>Lygus</taxon>
    </lineage>
</organism>
<evidence type="ECO:0000313" key="15">
    <source>
        <dbReference type="EMBL" id="JAF98636.1"/>
    </source>
</evidence>
<dbReference type="GO" id="GO:0005929">
    <property type="term" value="C:cilium"/>
    <property type="evidence" value="ECO:0007669"/>
    <property type="project" value="UniProtKB-UniRule"/>
</dbReference>
<evidence type="ECO:0000313" key="16">
    <source>
        <dbReference type="EMBL" id="JAG58495.1"/>
    </source>
</evidence>
<sequence length="168" mass="19998">MDMNENNHFNGNDREFCYCEGDEDDLCSDNASEQIMEYFDVIVGQLEDILIDKHFQKLQRDFLDKYCLEFDDTEENKLSYMEIFEEYVRTIERSIEERLKINIPNFNMEQFQMELVDNKDSLDGEVFEMLYTLSDFMAFKSLMLDYKAEKEGKNEDFASALTVVPLKI</sequence>
<reference evidence="16" key="3">
    <citation type="submission" date="2014-09" db="EMBL/GenBank/DDBJ databases">
        <authorList>
            <person name="Magalhaes I.L.F."/>
            <person name="Oliveira U."/>
            <person name="Santos F.R."/>
            <person name="Vidigal T.H.D.A."/>
            <person name="Brescovit A.D."/>
            <person name="Santos A.J."/>
        </authorList>
    </citation>
    <scope>NUCLEOTIDE SEQUENCE</scope>
</reference>
<keyword evidence="9 12" id="KW-0206">Cytoskeleton</keyword>
<evidence type="ECO:0000256" key="7">
    <source>
        <dbReference type="ARBA" id="ARBA00023069"/>
    </source>
</evidence>
<dbReference type="GO" id="GO:0005813">
    <property type="term" value="C:centrosome"/>
    <property type="evidence" value="ECO:0007669"/>
    <property type="project" value="UniProtKB-SubCell"/>
</dbReference>
<comment type="similarity">
    <text evidence="4 12">Belongs to the ARL2BP family.</text>
</comment>
<dbReference type="GO" id="GO:0005758">
    <property type="term" value="C:mitochondrial intermembrane space"/>
    <property type="evidence" value="ECO:0007669"/>
    <property type="project" value="UniProtKB-SubCell"/>
</dbReference>
<evidence type="ECO:0000256" key="10">
    <source>
        <dbReference type="ARBA" id="ARBA00023242"/>
    </source>
</evidence>
<reference evidence="17" key="4">
    <citation type="journal article" date="2016" name="Gigascience">
        <title>De novo construction of an expanded transcriptome assembly for the western tarnished plant bug, Lygus hesperus.</title>
        <authorList>
            <person name="Tassone E.E."/>
            <person name="Geib S.M."/>
            <person name="Hall B."/>
            <person name="Fabrick J.A."/>
            <person name="Brent C.S."/>
            <person name="Hull J.J."/>
        </authorList>
    </citation>
    <scope>NUCLEOTIDE SEQUENCE</scope>
</reference>